<accession>A0AC61L6X9</accession>
<evidence type="ECO:0000313" key="2">
    <source>
        <dbReference type="Proteomes" id="UP000248329"/>
    </source>
</evidence>
<reference evidence="1" key="1">
    <citation type="submission" date="2018-01" db="EMBL/GenBank/DDBJ databases">
        <authorList>
            <person name="Krukenberg V."/>
        </authorList>
    </citation>
    <scope>NUCLEOTIDE SEQUENCE</scope>
    <source>
        <strain evidence="1">E20ANME2</strain>
    </source>
</reference>
<dbReference type="EMBL" id="PQXF01000001">
    <property type="protein sequence ID" value="PXF62071.1"/>
    <property type="molecule type" value="Genomic_DNA"/>
</dbReference>
<gene>
    <name evidence="1" type="ORF">C4B59_00170</name>
</gene>
<organism evidence="1 2">
    <name type="scientific">Candidatus Methanogaster sp</name>
    <dbReference type="NCBI Taxonomy" id="3386292"/>
    <lineage>
        <taxon>Archaea</taxon>
        <taxon>Methanobacteriati</taxon>
        <taxon>Methanobacteriota</taxon>
        <taxon>Stenosarchaea group</taxon>
        <taxon>Methanomicrobia</taxon>
        <taxon>Methanosarcinales</taxon>
        <taxon>ANME-2 cluster</taxon>
        <taxon>Candidatus Methanogasteraceae</taxon>
        <taxon>Candidatus Methanogaster</taxon>
    </lineage>
</organism>
<name>A0AC61L6X9_9EURY</name>
<proteinExistence type="predicted"/>
<protein>
    <submittedName>
        <fullName evidence="1">Uncharacterized protein</fullName>
    </submittedName>
</protein>
<comment type="caution">
    <text evidence="1">The sequence shown here is derived from an EMBL/GenBank/DDBJ whole genome shotgun (WGS) entry which is preliminary data.</text>
</comment>
<evidence type="ECO:0000313" key="1">
    <source>
        <dbReference type="EMBL" id="PXF62071.1"/>
    </source>
</evidence>
<dbReference type="Proteomes" id="UP000248329">
    <property type="component" value="Unassembled WGS sequence"/>
</dbReference>
<sequence>MSCSRYWIERAFEDGKGIAGLADYQVRGWTGWHHHMALSLLAMLALLMIVMDLGKKAELLTVQDVKEILEVMLPKKEITEREILKIIEEKHKAQYSARMSHHRRNG</sequence>